<dbReference type="EMBL" id="SJZI01000042">
    <property type="protein sequence ID" value="TCJ14590.1"/>
    <property type="molecule type" value="Genomic_DNA"/>
</dbReference>
<protein>
    <submittedName>
        <fullName evidence="1">Uncharacterized protein</fullName>
    </submittedName>
</protein>
<gene>
    <name evidence="1" type="ORF">EPD60_11450</name>
</gene>
<dbReference type="AlphaFoldDB" id="A0A4R1BC34"/>
<evidence type="ECO:0000313" key="1">
    <source>
        <dbReference type="EMBL" id="TCJ14590.1"/>
    </source>
</evidence>
<name>A0A4R1BC34_9BACT</name>
<dbReference type="Proteomes" id="UP000295334">
    <property type="component" value="Unassembled WGS sequence"/>
</dbReference>
<evidence type="ECO:0000313" key="2">
    <source>
        <dbReference type="Proteomes" id="UP000295334"/>
    </source>
</evidence>
<proteinExistence type="predicted"/>
<comment type="caution">
    <text evidence="1">The sequence shown here is derived from an EMBL/GenBank/DDBJ whole genome shotgun (WGS) entry which is preliminary data.</text>
</comment>
<keyword evidence="2" id="KW-1185">Reference proteome</keyword>
<organism evidence="1 2">
    <name type="scientific">Flaviaesturariibacter flavus</name>
    <dbReference type="NCBI Taxonomy" id="2502780"/>
    <lineage>
        <taxon>Bacteria</taxon>
        <taxon>Pseudomonadati</taxon>
        <taxon>Bacteroidota</taxon>
        <taxon>Chitinophagia</taxon>
        <taxon>Chitinophagales</taxon>
        <taxon>Chitinophagaceae</taxon>
        <taxon>Flaviaestuariibacter</taxon>
    </lineage>
</organism>
<dbReference type="RefSeq" id="WP_131449580.1">
    <property type="nucleotide sequence ID" value="NZ_SJZI01000042.1"/>
</dbReference>
<dbReference type="OrthoDB" id="1441145at2"/>
<sequence>MKLLEYRLRPNRDYLTGAPWQELYSLTEYWKEELAFYEEELRFFDNLITRYEGRDQQGEALRQMLNDTRQQIRTLRDQADTHLDHVGKMVRNADNKDDGLFREEHNVLEDNIYAFIGAFRQLKQKLLKTLEHKIPPPDTNRR</sequence>
<reference evidence="1 2" key="1">
    <citation type="submission" date="2019-03" db="EMBL/GenBank/DDBJ databases">
        <authorList>
            <person name="Kim M.K.M."/>
        </authorList>
    </citation>
    <scope>NUCLEOTIDE SEQUENCE [LARGE SCALE GENOMIC DNA]</scope>
    <source>
        <strain evidence="1 2">17J68-12</strain>
    </source>
</reference>
<accession>A0A4R1BC34</accession>